<evidence type="ECO:0000313" key="1">
    <source>
        <dbReference type="EMBL" id="JAD76910.1"/>
    </source>
</evidence>
<organism evidence="1">
    <name type="scientific">Arundo donax</name>
    <name type="common">Giant reed</name>
    <name type="synonym">Donax arundinaceus</name>
    <dbReference type="NCBI Taxonomy" id="35708"/>
    <lineage>
        <taxon>Eukaryota</taxon>
        <taxon>Viridiplantae</taxon>
        <taxon>Streptophyta</taxon>
        <taxon>Embryophyta</taxon>
        <taxon>Tracheophyta</taxon>
        <taxon>Spermatophyta</taxon>
        <taxon>Magnoliopsida</taxon>
        <taxon>Liliopsida</taxon>
        <taxon>Poales</taxon>
        <taxon>Poaceae</taxon>
        <taxon>PACMAD clade</taxon>
        <taxon>Arundinoideae</taxon>
        <taxon>Arundineae</taxon>
        <taxon>Arundo</taxon>
    </lineage>
</organism>
<reference evidence="1" key="1">
    <citation type="submission" date="2014-09" db="EMBL/GenBank/DDBJ databases">
        <authorList>
            <person name="Magalhaes I.L.F."/>
            <person name="Oliveira U."/>
            <person name="Santos F.R."/>
            <person name="Vidigal T.H.D.A."/>
            <person name="Brescovit A.D."/>
            <person name="Santos A.J."/>
        </authorList>
    </citation>
    <scope>NUCLEOTIDE SEQUENCE</scope>
    <source>
        <tissue evidence="1">Shoot tissue taken approximately 20 cm above the soil surface</tissue>
    </source>
</reference>
<reference evidence="1" key="2">
    <citation type="journal article" date="2015" name="Data Brief">
        <title>Shoot transcriptome of the giant reed, Arundo donax.</title>
        <authorList>
            <person name="Barrero R.A."/>
            <person name="Guerrero F.D."/>
            <person name="Moolhuijzen P."/>
            <person name="Goolsby J.A."/>
            <person name="Tidwell J."/>
            <person name="Bellgard S.E."/>
            <person name="Bellgard M.I."/>
        </authorList>
    </citation>
    <scope>NUCLEOTIDE SEQUENCE</scope>
    <source>
        <tissue evidence="1">Shoot tissue taken approximately 20 cm above the soil surface</tissue>
    </source>
</reference>
<proteinExistence type="predicted"/>
<name>A0A0A9CU41_ARUDO</name>
<accession>A0A0A9CU41</accession>
<dbReference type="EMBL" id="GBRH01220985">
    <property type="protein sequence ID" value="JAD76910.1"/>
    <property type="molecule type" value="Transcribed_RNA"/>
</dbReference>
<sequence>MRILEGIQHHPNDLLQILNHHLSRALCNLCYRHQCRMPSLPLFRSKKRWKQLSCHRQNRVPTNSDCQPV</sequence>
<dbReference type="AlphaFoldDB" id="A0A0A9CU41"/>
<protein>
    <submittedName>
        <fullName evidence="1">Uncharacterized protein</fullName>
    </submittedName>
</protein>